<dbReference type="SMART" id="SM00267">
    <property type="entry name" value="GGDEF"/>
    <property type="match status" value="1"/>
</dbReference>
<evidence type="ECO:0000313" key="9">
    <source>
        <dbReference type="EMBL" id="TNJ33106.1"/>
    </source>
</evidence>
<dbReference type="PROSITE" id="PS50883">
    <property type="entry name" value="EAL"/>
    <property type="match status" value="1"/>
</dbReference>
<dbReference type="GO" id="GO:0016301">
    <property type="term" value="F:kinase activity"/>
    <property type="evidence" value="ECO:0007669"/>
    <property type="project" value="UniProtKB-KW"/>
</dbReference>
<accession>A0A5C4RPC3</accession>
<dbReference type="InterPro" id="IPR001633">
    <property type="entry name" value="EAL_dom"/>
</dbReference>
<dbReference type="CDD" id="cd17546">
    <property type="entry name" value="REC_hyHK_CKI1_RcsC-like"/>
    <property type="match status" value="1"/>
</dbReference>
<dbReference type="PROSITE" id="PS50113">
    <property type="entry name" value="PAC"/>
    <property type="match status" value="1"/>
</dbReference>
<feature type="modified residue" description="4-aspartylphosphate" evidence="3">
    <location>
        <position position="52"/>
    </location>
</feature>
<organism evidence="9 10">
    <name type="scientific">Arenimonas terrae</name>
    <dbReference type="NCBI Taxonomy" id="2546226"/>
    <lineage>
        <taxon>Bacteria</taxon>
        <taxon>Pseudomonadati</taxon>
        <taxon>Pseudomonadota</taxon>
        <taxon>Gammaproteobacteria</taxon>
        <taxon>Lysobacterales</taxon>
        <taxon>Lysobacteraceae</taxon>
        <taxon>Arenimonas</taxon>
    </lineage>
</organism>
<dbReference type="PROSITE" id="PS50112">
    <property type="entry name" value="PAS"/>
    <property type="match status" value="1"/>
</dbReference>
<feature type="domain" description="PAC" evidence="6">
    <location>
        <begin position="362"/>
        <end position="415"/>
    </location>
</feature>
<dbReference type="OrthoDB" id="9804951at2"/>
<dbReference type="InterPro" id="IPR003018">
    <property type="entry name" value="GAF"/>
</dbReference>
<dbReference type="InterPro" id="IPR043128">
    <property type="entry name" value="Rev_trsase/Diguanyl_cyclase"/>
</dbReference>
<dbReference type="Pfam" id="PF13185">
    <property type="entry name" value="GAF_2"/>
    <property type="match status" value="1"/>
</dbReference>
<dbReference type="RefSeq" id="WP_139449256.1">
    <property type="nucleotide sequence ID" value="NZ_SMDR01000003.1"/>
</dbReference>
<keyword evidence="10" id="KW-1185">Reference proteome</keyword>
<feature type="domain" description="Response regulatory" evidence="4">
    <location>
        <begin position="125"/>
        <end position="242"/>
    </location>
</feature>
<dbReference type="EMBL" id="SMDR01000003">
    <property type="protein sequence ID" value="TNJ33106.1"/>
    <property type="molecule type" value="Genomic_DNA"/>
</dbReference>
<dbReference type="CDD" id="cd00130">
    <property type="entry name" value="PAS"/>
    <property type="match status" value="1"/>
</dbReference>
<dbReference type="InterPro" id="IPR035965">
    <property type="entry name" value="PAS-like_dom_sf"/>
</dbReference>
<dbReference type="NCBIfam" id="TIGR00254">
    <property type="entry name" value="GGDEF"/>
    <property type="match status" value="1"/>
</dbReference>
<dbReference type="SUPFAM" id="SSF52172">
    <property type="entry name" value="CheY-like"/>
    <property type="match status" value="2"/>
</dbReference>
<dbReference type="Gene3D" id="3.40.50.2300">
    <property type="match status" value="2"/>
</dbReference>
<dbReference type="SMART" id="SM00052">
    <property type="entry name" value="EAL"/>
    <property type="match status" value="1"/>
</dbReference>
<dbReference type="SUPFAM" id="SSF55073">
    <property type="entry name" value="Nucleotide cyclase"/>
    <property type="match status" value="1"/>
</dbReference>
<dbReference type="InterPro" id="IPR035919">
    <property type="entry name" value="EAL_sf"/>
</dbReference>
<dbReference type="SMART" id="SM00448">
    <property type="entry name" value="REC"/>
    <property type="match status" value="2"/>
</dbReference>
<dbReference type="PANTHER" id="PTHR44757:SF2">
    <property type="entry name" value="BIOFILM ARCHITECTURE MAINTENANCE PROTEIN MBAA"/>
    <property type="match status" value="1"/>
</dbReference>
<dbReference type="InterPro" id="IPR000700">
    <property type="entry name" value="PAS-assoc_C"/>
</dbReference>
<dbReference type="Gene3D" id="3.30.70.270">
    <property type="match status" value="1"/>
</dbReference>
<dbReference type="SUPFAM" id="SSF141868">
    <property type="entry name" value="EAL domain-like"/>
    <property type="match status" value="1"/>
</dbReference>
<dbReference type="SMART" id="SM00091">
    <property type="entry name" value="PAS"/>
    <property type="match status" value="1"/>
</dbReference>
<dbReference type="InterPro" id="IPR000160">
    <property type="entry name" value="GGDEF_dom"/>
</dbReference>
<dbReference type="CDD" id="cd17548">
    <property type="entry name" value="REC_DivK-like"/>
    <property type="match status" value="1"/>
</dbReference>
<evidence type="ECO:0000256" key="1">
    <source>
        <dbReference type="ARBA" id="ARBA00022679"/>
    </source>
</evidence>
<evidence type="ECO:0000259" key="8">
    <source>
        <dbReference type="PROSITE" id="PS50887"/>
    </source>
</evidence>
<dbReference type="Gene3D" id="3.30.450.40">
    <property type="match status" value="1"/>
</dbReference>
<sequence>MSRILIVDDNPTNLRLAASVLELEGHQVDQAADADQALDYLSGTVPDLILMDIALPGTDGLTLTRRIKAEPRLAAIPVVALTAFAMKGDDQKAREAGCIGYVTKPIDTREFGRQLAGFLAPPAQRLLIVDDNPTNLRLLRAQLEAEGKQVVEAANGVEALELLADTPVDGVISDILMPRMDGYRLCLALRRHPRFGALPFVLYTSTYNSPADRDLATSAGADAYVAKPAPVGVLLAALDAARGRQRAPSAPGAELETPVLKQYSEILIRKLEEKSEQLGLAYEGLAQIEARLSGLVESALDAIIAIDQQQKIVLFNSAAEKLFGCPREQAMNRSLDQFIPVRFQRAHHSQVEKFGEGADTGRRMGARMVWAQRLDGTEFPVDASISKLATSHGWLYTVFLRDISERYQAEQALAKSEARLRRVNRVLSVLSGINTLIVRAGNQEELLTEACRIAVDSGHFPRAWIALMDGPDDRLRFRAGQGDDPAFFTELEQLLADQDSPRYAAWLAAVKGRQPLVINDLAAEPLMLPSTRASGARSLAALPLSIDGAAAGVMVLYAAEPGFFDSEEMKLLSELAGDVSYALEHLRKSEQIHYLATHDELTGLPNRSAFSDRLARSLKDRNGAGAQMLSVLVMDLERFRLVNETLGREAGDELLRQVARRLTAAEDSVARLNGDVFVMKLRDPQSAAEVAHAVNALVERCFGASYAVAGEELRIGCRIGIAVHPSDGRDAETLLHNAEAALRRARVTSERLAFYAPELNARAAEALNLESRLRRAIERNEFVLHYQPKVGMADRRITGVEALIRWRSPDQPHLVPPGQFIPVLEECGLIGEVGDWALRQALADQDDWWSRGLVAPRVAVNVSPLQLRRPGFAESVAALTSGSSMAELELEITESVIMEDVERNIVALSAARDAGITVAVDDFGTGYSSLAYIAKLPVNALKIDRSFIVGMTDGPEGLAIVSSIIALAHALRLKVVAEGVETEEQARLLHLLRCDEAQGYLFTRPVPAADIVALLMQRKPLGGPK</sequence>
<dbReference type="AlphaFoldDB" id="A0A5C4RPC3"/>
<dbReference type="PROSITE" id="PS50110">
    <property type="entry name" value="RESPONSE_REGULATORY"/>
    <property type="match status" value="2"/>
</dbReference>
<dbReference type="PANTHER" id="PTHR44757">
    <property type="entry name" value="DIGUANYLATE CYCLASE DGCP"/>
    <property type="match status" value="1"/>
</dbReference>
<evidence type="ECO:0000259" key="5">
    <source>
        <dbReference type="PROSITE" id="PS50112"/>
    </source>
</evidence>
<keyword evidence="3" id="KW-0597">Phosphoprotein</keyword>
<dbReference type="InterPro" id="IPR052155">
    <property type="entry name" value="Biofilm_reg_signaling"/>
</dbReference>
<dbReference type="NCBIfam" id="TIGR00229">
    <property type="entry name" value="sensory_box"/>
    <property type="match status" value="1"/>
</dbReference>
<dbReference type="CDD" id="cd01949">
    <property type="entry name" value="GGDEF"/>
    <property type="match status" value="1"/>
</dbReference>
<dbReference type="Gene3D" id="3.30.450.20">
    <property type="entry name" value="PAS domain"/>
    <property type="match status" value="1"/>
</dbReference>
<reference evidence="9 10" key="1">
    <citation type="submission" date="2019-03" db="EMBL/GenBank/DDBJ databases">
        <title>Arenimonas daejeonensis sp. nov., isolated from compost.</title>
        <authorList>
            <person name="Jeon C.O."/>
        </authorList>
    </citation>
    <scope>NUCLEOTIDE SEQUENCE [LARGE SCALE GENOMIC DNA]</scope>
    <source>
        <strain evidence="9 10">R29</strain>
    </source>
</reference>
<keyword evidence="1" id="KW-0808">Transferase</keyword>
<dbReference type="Pfam" id="PF00990">
    <property type="entry name" value="GGDEF"/>
    <property type="match status" value="1"/>
</dbReference>
<feature type="domain" description="PAS" evidence="5">
    <location>
        <begin position="288"/>
        <end position="335"/>
    </location>
</feature>
<dbReference type="Pfam" id="PF00989">
    <property type="entry name" value="PAS"/>
    <property type="match status" value="1"/>
</dbReference>
<evidence type="ECO:0000256" key="2">
    <source>
        <dbReference type="ARBA" id="ARBA00022777"/>
    </source>
</evidence>
<dbReference type="SUPFAM" id="SSF55785">
    <property type="entry name" value="PYP-like sensor domain (PAS domain)"/>
    <property type="match status" value="1"/>
</dbReference>
<dbReference type="Pfam" id="PF00563">
    <property type="entry name" value="EAL"/>
    <property type="match status" value="1"/>
</dbReference>
<feature type="domain" description="GGDEF" evidence="8">
    <location>
        <begin position="627"/>
        <end position="757"/>
    </location>
</feature>
<dbReference type="InterPro" id="IPR011006">
    <property type="entry name" value="CheY-like_superfamily"/>
</dbReference>
<feature type="modified residue" description="4-aspartylphosphate" evidence="3">
    <location>
        <position position="174"/>
    </location>
</feature>
<dbReference type="PROSITE" id="PS50887">
    <property type="entry name" value="GGDEF"/>
    <property type="match status" value="1"/>
</dbReference>
<dbReference type="GO" id="GO:0006355">
    <property type="term" value="P:regulation of DNA-templated transcription"/>
    <property type="evidence" value="ECO:0007669"/>
    <property type="project" value="InterPro"/>
</dbReference>
<dbReference type="InterPro" id="IPR000014">
    <property type="entry name" value="PAS"/>
</dbReference>
<dbReference type="SUPFAM" id="SSF55781">
    <property type="entry name" value="GAF domain-like"/>
    <property type="match status" value="1"/>
</dbReference>
<dbReference type="Pfam" id="PF00072">
    <property type="entry name" value="Response_reg"/>
    <property type="match status" value="2"/>
</dbReference>
<evidence type="ECO:0000259" key="4">
    <source>
        <dbReference type="PROSITE" id="PS50110"/>
    </source>
</evidence>
<dbReference type="Proteomes" id="UP000305760">
    <property type="component" value="Unassembled WGS sequence"/>
</dbReference>
<gene>
    <name evidence="9" type="ORF">E1B00_12425</name>
</gene>
<dbReference type="GO" id="GO:0000160">
    <property type="term" value="P:phosphorelay signal transduction system"/>
    <property type="evidence" value="ECO:0007669"/>
    <property type="project" value="InterPro"/>
</dbReference>
<dbReference type="CDD" id="cd01948">
    <property type="entry name" value="EAL"/>
    <property type="match status" value="1"/>
</dbReference>
<evidence type="ECO:0000313" key="10">
    <source>
        <dbReference type="Proteomes" id="UP000305760"/>
    </source>
</evidence>
<protein>
    <submittedName>
        <fullName evidence="9">EAL domain-containing protein</fullName>
    </submittedName>
</protein>
<evidence type="ECO:0000259" key="7">
    <source>
        <dbReference type="PROSITE" id="PS50883"/>
    </source>
</evidence>
<evidence type="ECO:0000259" key="6">
    <source>
        <dbReference type="PROSITE" id="PS50113"/>
    </source>
</evidence>
<dbReference type="Gene3D" id="3.20.20.450">
    <property type="entry name" value="EAL domain"/>
    <property type="match status" value="1"/>
</dbReference>
<dbReference type="InterPro" id="IPR029787">
    <property type="entry name" value="Nucleotide_cyclase"/>
</dbReference>
<comment type="caution">
    <text evidence="9">The sequence shown here is derived from an EMBL/GenBank/DDBJ whole genome shotgun (WGS) entry which is preliminary data.</text>
</comment>
<dbReference type="InterPro" id="IPR029016">
    <property type="entry name" value="GAF-like_dom_sf"/>
</dbReference>
<dbReference type="InterPro" id="IPR001789">
    <property type="entry name" value="Sig_transdc_resp-reg_receiver"/>
</dbReference>
<feature type="domain" description="Response regulatory" evidence="4">
    <location>
        <begin position="3"/>
        <end position="119"/>
    </location>
</feature>
<name>A0A5C4RPC3_9GAMM</name>
<proteinExistence type="predicted"/>
<feature type="domain" description="EAL" evidence="7">
    <location>
        <begin position="766"/>
        <end position="1019"/>
    </location>
</feature>
<keyword evidence="2" id="KW-0418">Kinase</keyword>
<dbReference type="SMART" id="SM00065">
    <property type="entry name" value="GAF"/>
    <property type="match status" value="1"/>
</dbReference>
<evidence type="ECO:0000256" key="3">
    <source>
        <dbReference type="PROSITE-ProRule" id="PRU00169"/>
    </source>
</evidence>
<dbReference type="InterPro" id="IPR013767">
    <property type="entry name" value="PAS_fold"/>
</dbReference>